<accession>A0A6J7WSG9</accession>
<proteinExistence type="predicted"/>
<organism evidence="1">
    <name type="scientific">uncultured Caudovirales phage</name>
    <dbReference type="NCBI Taxonomy" id="2100421"/>
    <lineage>
        <taxon>Viruses</taxon>
        <taxon>Duplodnaviria</taxon>
        <taxon>Heunggongvirae</taxon>
        <taxon>Uroviricota</taxon>
        <taxon>Caudoviricetes</taxon>
        <taxon>Peduoviridae</taxon>
        <taxon>Maltschvirus</taxon>
        <taxon>Maltschvirus maltsch</taxon>
    </lineage>
</organism>
<protein>
    <submittedName>
        <fullName evidence="1">Uncharacterized protein</fullName>
    </submittedName>
</protein>
<reference evidence="1" key="1">
    <citation type="submission" date="2020-05" db="EMBL/GenBank/DDBJ databases">
        <authorList>
            <person name="Chiriac C."/>
            <person name="Salcher M."/>
            <person name="Ghai R."/>
            <person name="Kavagutti S V."/>
        </authorList>
    </citation>
    <scope>NUCLEOTIDE SEQUENCE</scope>
</reference>
<name>A0A6J7WSG9_9CAUD</name>
<dbReference type="EMBL" id="LR798286">
    <property type="protein sequence ID" value="CAB5220720.1"/>
    <property type="molecule type" value="Genomic_DNA"/>
</dbReference>
<evidence type="ECO:0000313" key="1">
    <source>
        <dbReference type="EMBL" id="CAB5220720.1"/>
    </source>
</evidence>
<gene>
    <name evidence="1" type="ORF">UFOVP241_22</name>
</gene>
<sequence length="143" mass="16568">MSLLKIAELQGQLARRDARITELEAEVSKYRDLHARTAMVVRLQHVRDATLNQEPRTFPDGTFTFDPNDFLYQKGLHDGRMEAQYQEPEAFRHSFDGFGWLYCDNGSGSSWKEMVYPDKEFLFTRKMPTIERLEADDTEGGAL</sequence>